<evidence type="ECO:0000256" key="1">
    <source>
        <dbReference type="ARBA" id="ARBA00023125"/>
    </source>
</evidence>
<evidence type="ECO:0000259" key="3">
    <source>
        <dbReference type="PROSITE" id="PS50977"/>
    </source>
</evidence>
<keyword evidence="1 2" id="KW-0238">DNA-binding</keyword>
<accession>A0A515EP57</accession>
<dbReference type="KEGG" id="rhg:EXZ61_09895"/>
<proteinExistence type="predicted"/>
<dbReference type="SUPFAM" id="SSF46689">
    <property type="entry name" value="Homeodomain-like"/>
    <property type="match status" value="1"/>
</dbReference>
<dbReference type="PANTHER" id="PTHR30055:SF178">
    <property type="entry name" value="POSSIBLE TRANSCRIPTIONAL REGULATORY PROTEIN"/>
    <property type="match status" value="1"/>
</dbReference>
<sequence length="234" mass="25580">MRSQRPTTLTRTRSLVGLRARSEQDKDLRRGDLVRAASELFAGSDFDGVTIAQVAQRAGVAKGTAYLYFSCKEALFLELVQTELLLWEQDLHTCLAPLSTECATNALAATIARTLAKRPTLGRLLVLLHPVIEPSLALDTARSFKEFLLAFIGRISALLATKVPELGATASVTFILQVHALVISVTQLAHPPAVIAAVLDHDPRLHPMRISFEPFMAETLSTLLRGTLQTQKQT</sequence>
<evidence type="ECO:0000256" key="2">
    <source>
        <dbReference type="PROSITE-ProRule" id="PRU00335"/>
    </source>
</evidence>
<gene>
    <name evidence="4" type="ORF">EXZ61_09895</name>
</gene>
<name>A0A515EP57_9BURK</name>
<dbReference type="InterPro" id="IPR009057">
    <property type="entry name" value="Homeodomain-like_sf"/>
</dbReference>
<dbReference type="InterPro" id="IPR001647">
    <property type="entry name" value="HTH_TetR"/>
</dbReference>
<dbReference type="GO" id="GO:0000976">
    <property type="term" value="F:transcription cis-regulatory region binding"/>
    <property type="evidence" value="ECO:0007669"/>
    <property type="project" value="TreeGrafter"/>
</dbReference>
<dbReference type="RefSeq" id="WP_142811382.1">
    <property type="nucleotide sequence ID" value="NZ_CP036282.1"/>
</dbReference>
<dbReference type="GO" id="GO:0003700">
    <property type="term" value="F:DNA-binding transcription factor activity"/>
    <property type="evidence" value="ECO:0007669"/>
    <property type="project" value="TreeGrafter"/>
</dbReference>
<evidence type="ECO:0000313" key="5">
    <source>
        <dbReference type="Proteomes" id="UP000317365"/>
    </source>
</evidence>
<dbReference type="Proteomes" id="UP000317365">
    <property type="component" value="Chromosome"/>
</dbReference>
<dbReference type="PRINTS" id="PR00455">
    <property type="entry name" value="HTHTETR"/>
</dbReference>
<feature type="domain" description="HTH tetR-type" evidence="3">
    <location>
        <begin position="27"/>
        <end position="87"/>
    </location>
</feature>
<organism evidence="4 5">
    <name type="scientific">Rhodoferax aquaticus</name>
    <dbReference type="NCBI Taxonomy" id="2527691"/>
    <lineage>
        <taxon>Bacteria</taxon>
        <taxon>Pseudomonadati</taxon>
        <taxon>Pseudomonadota</taxon>
        <taxon>Betaproteobacteria</taxon>
        <taxon>Burkholderiales</taxon>
        <taxon>Comamonadaceae</taxon>
        <taxon>Rhodoferax</taxon>
    </lineage>
</organism>
<feature type="DNA-binding region" description="H-T-H motif" evidence="2">
    <location>
        <begin position="50"/>
        <end position="69"/>
    </location>
</feature>
<protein>
    <submittedName>
        <fullName evidence="4">TetR/AcrR family transcriptional regulator</fullName>
    </submittedName>
</protein>
<dbReference type="Gene3D" id="1.10.357.10">
    <property type="entry name" value="Tetracycline Repressor, domain 2"/>
    <property type="match status" value="1"/>
</dbReference>
<dbReference type="AlphaFoldDB" id="A0A515EP57"/>
<dbReference type="Pfam" id="PF17929">
    <property type="entry name" value="TetR_C_34"/>
    <property type="match status" value="1"/>
</dbReference>
<dbReference type="EMBL" id="CP036282">
    <property type="protein sequence ID" value="QDL54448.1"/>
    <property type="molecule type" value="Genomic_DNA"/>
</dbReference>
<dbReference type="InterPro" id="IPR050109">
    <property type="entry name" value="HTH-type_TetR-like_transc_reg"/>
</dbReference>
<reference evidence="5" key="2">
    <citation type="journal article" date="2020" name="Int. J. Syst. Evol. Microbiol.">
        <title>Genomic insights into a novel species Rhodoferax aquaticus sp. nov., isolated from freshwater.</title>
        <authorList>
            <person name="Li T."/>
            <person name="Zhuo Y."/>
            <person name="Jin C.Z."/>
            <person name="Wu X."/>
            <person name="Ko S.R."/>
            <person name="Jin F.J."/>
            <person name="Ahn C.Y."/>
            <person name="Oh H.M."/>
            <person name="Lee H.G."/>
            <person name="Jin L."/>
        </authorList>
    </citation>
    <scope>NUCLEOTIDE SEQUENCE [LARGE SCALE GENOMIC DNA]</scope>
    <source>
        <strain evidence="5">Gr-4</strain>
    </source>
</reference>
<dbReference type="PANTHER" id="PTHR30055">
    <property type="entry name" value="HTH-TYPE TRANSCRIPTIONAL REGULATOR RUTR"/>
    <property type="match status" value="1"/>
</dbReference>
<dbReference type="Pfam" id="PF00440">
    <property type="entry name" value="TetR_N"/>
    <property type="match status" value="1"/>
</dbReference>
<dbReference type="InterPro" id="IPR041483">
    <property type="entry name" value="TetR_C_34"/>
</dbReference>
<dbReference type="PROSITE" id="PS50977">
    <property type="entry name" value="HTH_TETR_2"/>
    <property type="match status" value="1"/>
</dbReference>
<reference evidence="5" key="1">
    <citation type="submission" date="2019-02" db="EMBL/GenBank/DDBJ databases">
        <title>Complete genome sequence of Rhodoferax sp. Gr-4.</title>
        <authorList>
            <person name="Jin L."/>
        </authorList>
    </citation>
    <scope>NUCLEOTIDE SEQUENCE [LARGE SCALE GENOMIC DNA]</scope>
    <source>
        <strain evidence="5">Gr-4</strain>
    </source>
</reference>
<keyword evidence="5" id="KW-1185">Reference proteome</keyword>
<evidence type="ECO:0000313" key="4">
    <source>
        <dbReference type="EMBL" id="QDL54448.1"/>
    </source>
</evidence>